<keyword evidence="3" id="KW-0378">Hydrolase</keyword>
<keyword evidence="1" id="KW-1133">Transmembrane helix</keyword>
<proteinExistence type="predicted"/>
<evidence type="ECO:0000259" key="2">
    <source>
        <dbReference type="Pfam" id="PF04471"/>
    </source>
</evidence>
<dbReference type="Pfam" id="PF04471">
    <property type="entry name" value="Mrr_cat"/>
    <property type="match status" value="1"/>
</dbReference>
<keyword evidence="1" id="KW-0812">Transmembrane</keyword>
<dbReference type="InterPro" id="IPR052906">
    <property type="entry name" value="Type_IV_Methyl-Rstrct_Enzyme"/>
</dbReference>
<dbReference type="GO" id="GO:0003677">
    <property type="term" value="F:DNA binding"/>
    <property type="evidence" value="ECO:0007669"/>
    <property type="project" value="InterPro"/>
</dbReference>
<dbReference type="OrthoDB" id="9803736at2"/>
<dbReference type="STRING" id="1576369.SAMN05421753_10994"/>
<dbReference type="InterPro" id="IPR007560">
    <property type="entry name" value="Restrct_endonuc_IV_Mrr"/>
</dbReference>
<dbReference type="GO" id="GO:0009307">
    <property type="term" value="P:DNA restriction-modification system"/>
    <property type="evidence" value="ECO:0007669"/>
    <property type="project" value="InterPro"/>
</dbReference>
<feature type="domain" description="Restriction endonuclease type IV Mrr" evidence="2">
    <location>
        <begin position="260"/>
        <end position="370"/>
    </location>
</feature>
<keyword evidence="3" id="KW-0255">Endonuclease</keyword>
<name>A0A1I3IF24_9PLAN</name>
<keyword evidence="1" id="KW-0472">Membrane</keyword>
<feature type="transmembrane region" description="Helical" evidence="1">
    <location>
        <begin position="180"/>
        <end position="203"/>
    </location>
</feature>
<keyword evidence="3" id="KW-0540">Nuclease</keyword>
<dbReference type="EMBL" id="FOQD01000009">
    <property type="protein sequence ID" value="SFI46500.1"/>
    <property type="molecule type" value="Genomic_DNA"/>
</dbReference>
<dbReference type="Proteomes" id="UP000199518">
    <property type="component" value="Unassembled WGS sequence"/>
</dbReference>
<reference evidence="4" key="1">
    <citation type="submission" date="2016-10" db="EMBL/GenBank/DDBJ databases">
        <authorList>
            <person name="Varghese N."/>
            <person name="Submissions S."/>
        </authorList>
    </citation>
    <scope>NUCLEOTIDE SEQUENCE [LARGE SCALE GENOMIC DNA]</scope>
    <source>
        <strain evidence="4">DSM 26348</strain>
    </source>
</reference>
<dbReference type="SUPFAM" id="SSF52980">
    <property type="entry name" value="Restriction endonuclease-like"/>
    <property type="match status" value="1"/>
</dbReference>
<dbReference type="Gene3D" id="3.40.1350.10">
    <property type="match status" value="1"/>
</dbReference>
<keyword evidence="4" id="KW-1185">Reference proteome</keyword>
<gene>
    <name evidence="3" type="ORF">SAMN05421753_10994</name>
</gene>
<sequence length="378" mass="40951">MSEAGPSEDEIVESILSEWNDAQAAGELVESRADQVGGRGFSVAAFLGKRRILQSGLTHLGVAGSATLDAARAGVAATIIAGIRMISAERDRDEIIRWFVNAREILAADRPVRETTKALYQSIDTLRLAKLLTNTLGTSIANYRGANLPLSLKVALPVTAVGATFFGMKYAGLAAMGSGIGLPVILLLFLGTAGATAVVEGFIKDRSIRDPLTKLLITFVAFETARRAKKELLDAMRADAMVPERAQVPDDAVALLTFLMQMDPVAFERHVMSFFEKNGYPTGLTARSNDFGVDGYVFHPDGIVVVQCKRYGAGNAVGRPAIQQFKGVIEEQRAFRGYYVTTSRFTDEATESASKSDRIQLIDGSELIRWHEQGMTLK</sequence>
<organism evidence="3 4">
    <name type="scientific">Planctomicrobium piriforme</name>
    <dbReference type="NCBI Taxonomy" id="1576369"/>
    <lineage>
        <taxon>Bacteria</taxon>
        <taxon>Pseudomonadati</taxon>
        <taxon>Planctomycetota</taxon>
        <taxon>Planctomycetia</taxon>
        <taxon>Planctomycetales</taxon>
        <taxon>Planctomycetaceae</taxon>
        <taxon>Planctomicrobium</taxon>
    </lineage>
</organism>
<dbReference type="InterPro" id="IPR011335">
    <property type="entry name" value="Restrct_endonuc-II-like"/>
</dbReference>
<dbReference type="GO" id="GO:0015666">
    <property type="term" value="F:restriction endodeoxyribonuclease activity"/>
    <property type="evidence" value="ECO:0007669"/>
    <property type="project" value="TreeGrafter"/>
</dbReference>
<protein>
    <submittedName>
        <fullName evidence="3">Restriction endonuclease</fullName>
    </submittedName>
</protein>
<dbReference type="AlphaFoldDB" id="A0A1I3IF24"/>
<evidence type="ECO:0000256" key="1">
    <source>
        <dbReference type="SAM" id="Phobius"/>
    </source>
</evidence>
<feature type="transmembrane region" description="Helical" evidence="1">
    <location>
        <begin position="150"/>
        <end position="168"/>
    </location>
</feature>
<evidence type="ECO:0000313" key="3">
    <source>
        <dbReference type="EMBL" id="SFI46500.1"/>
    </source>
</evidence>
<dbReference type="InterPro" id="IPR011856">
    <property type="entry name" value="tRNA_endonuc-like_dom_sf"/>
</dbReference>
<dbReference type="PANTHER" id="PTHR30015">
    <property type="entry name" value="MRR RESTRICTION SYSTEM PROTEIN"/>
    <property type="match status" value="1"/>
</dbReference>
<evidence type="ECO:0000313" key="4">
    <source>
        <dbReference type="Proteomes" id="UP000199518"/>
    </source>
</evidence>
<dbReference type="PANTHER" id="PTHR30015:SF7">
    <property type="entry name" value="TYPE IV METHYL-DIRECTED RESTRICTION ENZYME ECOKMRR"/>
    <property type="match status" value="1"/>
</dbReference>
<accession>A0A1I3IF24</accession>